<dbReference type="GO" id="GO:0020037">
    <property type="term" value="F:heme binding"/>
    <property type="evidence" value="ECO:0007669"/>
    <property type="project" value="InterPro"/>
</dbReference>
<evidence type="ECO:0000256" key="3">
    <source>
        <dbReference type="ARBA" id="ARBA00023004"/>
    </source>
</evidence>
<dbReference type="GO" id="GO:0005737">
    <property type="term" value="C:cytoplasm"/>
    <property type="evidence" value="ECO:0007669"/>
    <property type="project" value="TreeGrafter"/>
</dbReference>
<name>A0A0X3PT41_SCHSO</name>
<keyword evidence="3" id="KW-0408">Iron</keyword>
<evidence type="ECO:0000256" key="1">
    <source>
        <dbReference type="ARBA" id="ARBA00007119"/>
    </source>
</evidence>
<dbReference type="SUPFAM" id="SSF140959">
    <property type="entry name" value="Indolic compounds 2,3-dioxygenase-like"/>
    <property type="match status" value="1"/>
</dbReference>
<dbReference type="AlphaFoldDB" id="A0A0X3PT41"/>
<dbReference type="PANTHER" id="PTHR28657">
    <property type="entry name" value="INDOLEAMINE 2,3-DIOXYGENASE"/>
    <property type="match status" value="1"/>
</dbReference>
<dbReference type="GO" id="GO:0033754">
    <property type="term" value="F:indoleamine 2,3-dioxygenase activity"/>
    <property type="evidence" value="ECO:0007669"/>
    <property type="project" value="TreeGrafter"/>
</dbReference>
<dbReference type="GO" id="GO:0046872">
    <property type="term" value="F:metal ion binding"/>
    <property type="evidence" value="ECO:0007669"/>
    <property type="project" value="UniProtKB-KW"/>
</dbReference>
<dbReference type="EMBL" id="GEEE01011613">
    <property type="protein sequence ID" value="JAP51612.1"/>
    <property type="molecule type" value="Transcribed_RNA"/>
</dbReference>
<protein>
    <submittedName>
        <fullName evidence="4">Indoleamine 2,3-dioxygenase 2</fullName>
    </submittedName>
</protein>
<keyword evidence="4" id="KW-0560">Oxidoreductase</keyword>
<dbReference type="Gene3D" id="1.20.58.480">
    <property type="match status" value="1"/>
</dbReference>
<evidence type="ECO:0000256" key="2">
    <source>
        <dbReference type="ARBA" id="ARBA00022723"/>
    </source>
</evidence>
<gene>
    <name evidence="4" type="primary">I23O2</name>
    <name evidence="4" type="ORF">TR88679</name>
</gene>
<dbReference type="GO" id="GO:0034354">
    <property type="term" value="P:'de novo' NAD+ biosynthetic process from L-tryptophan"/>
    <property type="evidence" value="ECO:0007669"/>
    <property type="project" value="TreeGrafter"/>
</dbReference>
<accession>A0A0X3PT41</accession>
<comment type="similarity">
    <text evidence="1">Belongs to the indoleamine 2,3-dioxygenase family.</text>
</comment>
<reference evidence="4" key="1">
    <citation type="submission" date="2016-01" db="EMBL/GenBank/DDBJ databases">
        <title>Reference transcriptome for the parasite Schistocephalus solidus: insights into the molecular evolution of parasitism.</title>
        <authorList>
            <person name="Hebert F.O."/>
            <person name="Grambauer S."/>
            <person name="Barber I."/>
            <person name="Landry C.R."/>
            <person name="Aubin-Horth N."/>
        </authorList>
    </citation>
    <scope>NUCLEOTIDE SEQUENCE</scope>
</reference>
<dbReference type="GO" id="GO:0019441">
    <property type="term" value="P:L-tryptophan catabolic process to kynurenine"/>
    <property type="evidence" value="ECO:0007669"/>
    <property type="project" value="InterPro"/>
</dbReference>
<keyword evidence="2" id="KW-0479">Metal-binding</keyword>
<organism evidence="4">
    <name type="scientific">Schistocephalus solidus</name>
    <name type="common">Tapeworm</name>
    <dbReference type="NCBI Taxonomy" id="70667"/>
    <lineage>
        <taxon>Eukaryota</taxon>
        <taxon>Metazoa</taxon>
        <taxon>Spiralia</taxon>
        <taxon>Lophotrochozoa</taxon>
        <taxon>Platyhelminthes</taxon>
        <taxon>Cestoda</taxon>
        <taxon>Eucestoda</taxon>
        <taxon>Diphyllobothriidea</taxon>
        <taxon>Diphyllobothriidae</taxon>
        <taxon>Schistocephalus</taxon>
    </lineage>
</organism>
<dbReference type="Pfam" id="PF01231">
    <property type="entry name" value="IDO"/>
    <property type="match status" value="1"/>
</dbReference>
<evidence type="ECO:0000313" key="4">
    <source>
        <dbReference type="EMBL" id="JAP51612.1"/>
    </source>
</evidence>
<dbReference type="InterPro" id="IPR000898">
    <property type="entry name" value="Indolamine_dOase"/>
</dbReference>
<dbReference type="PANTHER" id="PTHR28657:SF5">
    <property type="entry name" value="INDOLEAMINE 2,3-DIOXYGENASE"/>
    <property type="match status" value="1"/>
</dbReference>
<dbReference type="InterPro" id="IPR037217">
    <property type="entry name" value="Trp/Indoleamine_2_3_dOase-like"/>
</dbReference>
<keyword evidence="4" id="KW-0223">Dioxygenase</keyword>
<sequence>MLPLRHYEVDETTGCLQRSPTPMPAPLQPFAELLRKSHKLLGTKELRKIIEELPSFDAVDIKTIGELRLAHKILAFLASQYVWHEGNDTVAEVLPAVIAKPLMDVSLALGCQPLLGHIDLVLSNCFPEESRPSDVKPPTYHIEFTPSGHSAWVPFIERTADIEIAFAIAPPLMIKVLQAIRTGDQNTIEICLRKFPSLLETMKKPMLRLLSELDPQEFYVDLRKYLSGWSHGRLTKGLIYQGVPDDQLTGQETDGYQDGRRIYLGASAAQSATLQALDAFFGVKHAPEIHKFLVCMRAYMIRPHRHFIEDLERHSTLRDYGKFISNMTISKTIT</sequence>
<proteinExistence type="inferred from homology"/>